<evidence type="ECO:0000259" key="1">
    <source>
        <dbReference type="Pfam" id="PF13302"/>
    </source>
</evidence>
<dbReference type="HOGENOM" id="CLU_013985_3_2_9"/>
<keyword evidence="2" id="KW-0808">Transferase</keyword>
<feature type="domain" description="N-acetyltransferase" evidence="1">
    <location>
        <begin position="3"/>
        <end position="145"/>
    </location>
</feature>
<dbReference type="GO" id="GO:0016747">
    <property type="term" value="F:acyltransferase activity, transferring groups other than amino-acyl groups"/>
    <property type="evidence" value="ECO:0007669"/>
    <property type="project" value="InterPro"/>
</dbReference>
<evidence type="ECO:0000313" key="3">
    <source>
        <dbReference type="Proteomes" id="UP000033166"/>
    </source>
</evidence>
<protein>
    <submittedName>
        <fullName evidence="2">Putative acetyltransferase</fullName>
    </submittedName>
</protein>
<evidence type="ECO:0000313" key="2">
    <source>
        <dbReference type="EMBL" id="CEN28224.1"/>
    </source>
</evidence>
<dbReference type="EMBL" id="LN774769">
    <property type="protein sequence ID" value="CEN28224.1"/>
    <property type="molecule type" value="Genomic_DNA"/>
</dbReference>
<dbReference type="STRING" id="1364.LP2241_30008"/>
<organism evidence="2 3">
    <name type="scientific">Pseudolactococcus piscium MKFS47</name>
    <dbReference type="NCBI Taxonomy" id="297352"/>
    <lineage>
        <taxon>Bacteria</taxon>
        <taxon>Bacillati</taxon>
        <taxon>Bacillota</taxon>
        <taxon>Bacilli</taxon>
        <taxon>Lactobacillales</taxon>
        <taxon>Streptococcaceae</taxon>
        <taxon>Pseudolactococcus</taxon>
    </lineage>
</organism>
<sequence>MMLNLRHIQPSDISVCYDLKYGKKADLAWMAYNGPYFGDPLLSVAVFDKKMRSRVNDPHYKLMTVNAQIVGEVSAYWVDGDLKKWLEVGILIYQKANWGKGMSSLALSQWLRELFVVYPDIVHIGLTTWSGNPAMMRVGEKSGMTKEGTIRQVRYWQGSYYDSVKYGVLRHELQSHL</sequence>
<dbReference type="InterPro" id="IPR016181">
    <property type="entry name" value="Acyl_CoA_acyltransferase"/>
</dbReference>
<dbReference type="PANTHER" id="PTHR43415">
    <property type="entry name" value="SPERMIDINE N(1)-ACETYLTRANSFERASE"/>
    <property type="match status" value="1"/>
</dbReference>
<accession>A0A0D6DWT6</accession>
<dbReference type="Proteomes" id="UP000033166">
    <property type="component" value="Chromosome I"/>
</dbReference>
<dbReference type="Pfam" id="PF13302">
    <property type="entry name" value="Acetyltransf_3"/>
    <property type="match status" value="1"/>
</dbReference>
<dbReference type="Gene3D" id="3.40.630.30">
    <property type="match status" value="1"/>
</dbReference>
<dbReference type="InterPro" id="IPR000182">
    <property type="entry name" value="GNAT_dom"/>
</dbReference>
<dbReference type="SUPFAM" id="SSF55729">
    <property type="entry name" value="Acyl-CoA N-acyltransferases (Nat)"/>
    <property type="match status" value="1"/>
</dbReference>
<reference evidence="3" key="1">
    <citation type="submission" date="2015-01" db="EMBL/GenBank/DDBJ databases">
        <authorList>
            <person name="Andreevskaya M."/>
        </authorList>
    </citation>
    <scope>NUCLEOTIDE SEQUENCE [LARGE SCALE GENOMIC DNA]</scope>
    <source>
        <strain evidence="3">MKFS47</strain>
    </source>
</reference>
<gene>
    <name evidence="2" type="ORF">LACPI_1024</name>
</gene>
<dbReference type="KEGG" id="lpk:LACPI_1024"/>
<name>A0A0D6DWT6_9LACT</name>
<dbReference type="AlphaFoldDB" id="A0A0D6DWT6"/>
<dbReference type="PANTHER" id="PTHR43415:SF4">
    <property type="entry name" value="N-ACETYLTRANSFERASE DOMAIN-CONTAINING PROTEIN"/>
    <property type="match status" value="1"/>
</dbReference>
<proteinExistence type="predicted"/>
<dbReference type="RefSeq" id="WP_047915393.1">
    <property type="nucleotide sequence ID" value="NZ_LN774769.1"/>
</dbReference>